<evidence type="ECO:0000313" key="1">
    <source>
        <dbReference type="EMBL" id="AEH81818.1"/>
    </source>
</evidence>
<evidence type="ECO:0000313" key="2">
    <source>
        <dbReference type="Proteomes" id="UP000009045"/>
    </source>
</evidence>
<dbReference type="Proteomes" id="UP000009045">
    <property type="component" value="Plasmid pSmeSM11c"/>
</dbReference>
<geneLocation type="plasmid" evidence="1 2">
    <name>pSmeSM11c</name>
</geneLocation>
<dbReference type="KEGG" id="smx:SM11_pC0745"/>
<protein>
    <submittedName>
        <fullName evidence="1">Uncharacterized protein</fullName>
    </submittedName>
</protein>
<proteinExistence type="predicted"/>
<dbReference type="HOGENOM" id="CLU_2920314_0_0_5"/>
<gene>
    <name evidence="1" type="ordered locus">SM11_pC0745</name>
</gene>
<reference evidence="1 2" key="1">
    <citation type="journal article" date="2011" name="J. Biotechnol.">
        <title>The complete genome sequence of the dominant Sinorhizobium meliloti field isolate SM11 extends the S. meliloti pan-genome.</title>
        <authorList>
            <person name="Schneiker-Bekel S."/>
            <person name="Wibberg D."/>
            <person name="Bekel T."/>
            <person name="Blom J."/>
            <person name="Linke B."/>
            <person name="Neuweger H."/>
            <person name="Stiens M."/>
            <person name="Vorholter F.J."/>
            <person name="Weidner S."/>
            <person name="Goesmann A."/>
            <person name="Puhler A."/>
            <person name="Schluter A."/>
        </authorList>
    </citation>
    <scope>NUCLEOTIDE SEQUENCE [LARGE SCALE GENOMIC DNA]</scope>
    <source>
        <strain evidence="1 2">SM11</strain>
        <plasmid evidence="2">pSmeSM11c</plasmid>
    </source>
</reference>
<name>F7XE43_SINMM</name>
<organism evidence="1 2">
    <name type="scientific">Sinorhizobium meliloti (strain SM11)</name>
    <dbReference type="NCBI Taxonomy" id="707241"/>
    <lineage>
        <taxon>Bacteria</taxon>
        <taxon>Pseudomonadati</taxon>
        <taxon>Pseudomonadota</taxon>
        <taxon>Alphaproteobacteria</taxon>
        <taxon>Hyphomicrobiales</taxon>
        <taxon>Rhizobiaceae</taxon>
        <taxon>Sinorhizobium/Ensifer group</taxon>
        <taxon>Sinorhizobium</taxon>
    </lineage>
</organism>
<dbReference type="EMBL" id="CP001831">
    <property type="protein sequence ID" value="AEH81818.1"/>
    <property type="molecule type" value="Genomic_DNA"/>
</dbReference>
<accession>F7XE43</accession>
<keyword evidence="1" id="KW-0614">Plasmid</keyword>
<sequence length="61" mass="6294">MPISGSDWVQIEAPADHCAAATGVTSERSSDSLAAPPGNHAIAAQVSWIEVPVSPLQVTRL</sequence>
<dbReference type="AlphaFoldDB" id="F7XE43"/>